<dbReference type="GO" id="GO:0009507">
    <property type="term" value="C:chloroplast"/>
    <property type="evidence" value="ECO:0007669"/>
    <property type="project" value="TreeGrafter"/>
</dbReference>
<dbReference type="Proteomes" id="UP000008141">
    <property type="component" value="Unassembled WGS sequence"/>
</dbReference>
<dbReference type="Gene3D" id="3.40.250.10">
    <property type="entry name" value="Rhodanese-like domain"/>
    <property type="match status" value="1"/>
</dbReference>
<keyword evidence="4" id="KW-1185">Reference proteome</keyword>
<accession>E1ZDA8</accession>
<dbReference type="SMART" id="SM00450">
    <property type="entry name" value="RHOD"/>
    <property type="match status" value="1"/>
</dbReference>
<dbReference type="Pfam" id="PF00581">
    <property type="entry name" value="Rhodanese"/>
    <property type="match status" value="1"/>
</dbReference>
<dbReference type="KEGG" id="cvr:CHLNCDRAFT_144920"/>
<dbReference type="PANTHER" id="PTHR44920:SF2">
    <property type="entry name" value="RHODANESE DOMAIN-CONTAINING PROTEIN"/>
    <property type="match status" value="1"/>
</dbReference>
<dbReference type="STRING" id="554065.E1ZDA8"/>
<sequence length="201" mass="20969">MPPPFLSVQADTKLPPWNAIYADLTAAGVDSLSPEDAFDMSELGKAVVIDVRPKQDHEQAHPKGAVNVPAFLIIESPSSPGEWGKWIACKANGVVPTKVNPELAATIAAAAADGKAAILACEAGGTLEPSVNFPQGKVSRSLKAVVTSKVLPAERVKHLDGGVFRWFAAGLPMVGEYDASNAGKTPNTAEKPSGRFIDGSE</sequence>
<dbReference type="InParanoid" id="E1ZDA8"/>
<protein>
    <recommendedName>
        <fullName evidence="2">Rhodanese domain-containing protein</fullName>
    </recommendedName>
</protein>
<dbReference type="PROSITE" id="PS50206">
    <property type="entry name" value="RHODANESE_3"/>
    <property type="match status" value="1"/>
</dbReference>
<dbReference type="GeneID" id="17355879"/>
<organism evidence="4">
    <name type="scientific">Chlorella variabilis</name>
    <name type="common">Green alga</name>
    <dbReference type="NCBI Taxonomy" id="554065"/>
    <lineage>
        <taxon>Eukaryota</taxon>
        <taxon>Viridiplantae</taxon>
        <taxon>Chlorophyta</taxon>
        <taxon>core chlorophytes</taxon>
        <taxon>Trebouxiophyceae</taxon>
        <taxon>Chlorellales</taxon>
        <taxon>Chlorellaceae</taxon>
        <taxon>Chlorella clade</taxon>
        <taxon>Chlorella</taxon>
    </lineage>
</organism>
<dbReference type="AlphaFoldDB" id="E1ZDA8"/>
<name>E1ZDA8_CHLVA</name>
<gene>
    <name evidence="3" type="ORF">CHLNCDRAFT_144920</name>
</gene>
<evidence type="ECO:0000313" key="3">
    <source>
        <dbReference type="EMBL" id="EFN56190.1"/>
    </source>
</evidence>
<feature type="domain" description="Rhodanese" evidence="2">
    <location>
        <begin position="42"/>
        <end position="175"/>
    </location>
</feature>
<dbReference type="RefSeq" id="XP_005848292.1">
    <property type="nucleotide sequence ID" value="XM_005848230.1"/>
</dbReference>
<evidence type="ECO:0000259" key="2">
    <source>
        <dbReference type="PROSITE" id="PS50206"/>
    </source>
</evidence>
<dbReference type="OrthoDB" id="496335at2759"/>
<dbReference type="eggNOG" id="ENOG502STZ2">
    <property type="taxonomic scope" value="Eukaryota"/>
</dbReference>
<dbReference type="SUPFAM" id="SSF52821">
    <property type="entry name" value="Rhodanese/Cell cycle control phosphatase"/>
    <property type="match status" value="1"/>
</dbReference>
<dbReference type="InterPro" id="IPR001763">
    <property type="entry name" value="Rhodanese-like_dom"/>
</dbReference>
<reference evidence="3 4" key="1">
    <citation type="journal article" date="2010" name="Plant Cell">
        <title>The Chlorella variabilis NC64A genome reveals adaptation to photosymbiosis, coevolution with viruses, and cryptic sex.</title>
        <authorList>
            <person name="Blanc G."/>
            <person name="Duncan G."/>
            <person name="Agarkova I."/>
            <person name="Borodovsky M."/>
            <person name="Gurnon J."/>
            <person name="Kuo A."/>
            <person name="Lindquist E."/>
            <person name="Lucas S."/>
            <person name="Pangilinan J."/>
            <person name="Polle J."/>
            <person name="Salamov A."/>
            <person name="Terry A."/>
            <person name="Yamada T."/>
            <person name="Dunigan D.D."/>
            <person name="Grigoriev I.V."/>
            <person name="Claverie J.M."/>
            <person name="Van Etten J.L."/>
        </authorList>
    </citation>
    <scope>NUCLEOTIDE SEQUENCE [LARGE SCALE GENOMIC DNA]</scope>
    <source>
        <strain evidence="3 4">NC64A</strain>
    </source>
</reference>
<proteinExistence type="predicted"/>
<dbReference type="PANTHER" id="PTHR44920">
    <property type="entry name" value="RHODANESE-LIKE DOMAIN-CONTAINING PROTEIN 14, CHLOROPLASTIC-RELATED"/>
    <property type="match status" value="1"/>
</dbReference>
<dbReference type="EMBL" id="GL433842">
    <property type="protein sequence ID" value="EFN56190.1"/>
    <property type="molecule type" value="Genomic_DNA"/>
</dbReference>
<feature type="region of interest" description="Disordered" evidence="1">
    <location>
        <begin position="179"/>
        <end position="201"/>
    </location>
</feature>
<dbReference type="CDD" id="cd00158">
    <property type="entry name" value="RHOD"/>
    <property type="match status" value="1"/>
</dbReference>
<dbReference type="InterPro" id="IPR043186">
    <property type="entry name" value="Str14"/>
</dbReference>
<evidence type="ECO:0000313" key="4">
    <source>
        <dbReference type="Proteomes" id="UP000008141"/>
    </source>
</evidence>
<dbReference type="InterPro" id="IPR036873">
    <property type="entry name" value="Rhodanese-like_dom_sf"/>
</dbReference>
<evidence type="ECO:0000256" key="1">
    <source>
        <dbReference type="SAM" id="MobiDB-lite"/>
    </source>
</evidence>